<dbReference type="EMBL" id="JAJATZ010000002">
    <property type="protein sequence ID" value="MCB5198572.1"/>
    <property type="molecule type" value="Genomic_DNA"/>
</dbReference>
<organism evidence="1 2">
    <name type="scientific">Loktanella gaetbuli</name>
    <dbReference type="NCBI Taxonomy" id="2881335"/>
    <lineage>
        <taxon>Bacteria</taxon>
        <taxon>Pseudomonadati</taxon>
        <taxon>Pseudomonadota</taxon>
        <taxon>Alphaproteobacteria</taxon>
        <taxon>Rhodobacterales</taxon>
        <taxon>Roseobacteraceae</taxon>
        <taxon>Loktanella</taxon>
    </lineage>
</organism>
<dbReference type="Proteomes" id="UP001138961">
    <property type="component" value="Unassembled WGS sequence"/>
</dbReference>
<dbReference type="InterPro" id="IPR010982">
    <property type="entry name" value="Lambda_DNA-bd_dom_sf"/>
</dbReference>
<sequence>MSGAVTVAREAWGAALPNWVLRLAEACEETSQNKVARRLERSPALVSQVLRNKYAAELDLVEELVTGKLLAATRDCPALGELPLDQCQAWRRRARVFNGANAQGVKMYRACHRCPVFLAEARK</sequence>
<name>A0ABS8BS55_9RHOB</name>
<evidence type="ECO:0000313" key="2">
    <source>
        <dbReference type="Proteomes" id="UP001138961"/>
    </source>
</evidence>
<dbReference type="Gene3D" id="1.10.260.40">
    <property type="entry name" value="lambda repressor-like DNA-binding domains"/>
    <property type="match status" value="1"/>
</dbReference>
<protein>
    <recommendedName>
        <fullName evidence="3">Transcriptional regulator</fullName>
    </recommendedName>
</protein>
<proteinExistence type="predicted"/>
<gene>
    <name evidence="1" type="ORF">LGQ03_04915</name>
</gene>
<comment type="caution">
    <text evidence="1">The sequence shown here is derived from an EMBL/GenBank/DDBJ whole genome shotgun (WGS) entry which is preliminary data.</text>
</comment>
<dbReference type="RefSeq" id="WP_226747486.1">
    <property type="nucleotide sequence ID" value="NZ_JAJATZ010000002.1"/>
</dbReference>
<evidence type="ECO:0000313" key="1">
    <source>
        <dbReference type="EMBL" id="MCB5198572.1"/>
    </source>
</evidence>
<keyword evidence="2" id="KW-1185">Reference proteome</keyword>
<evidence type="ECO:0008006" key="3">
    <source>
        <dbReference type="Google" id="ProtNLM"/>
    </source>
</evidence>
<reference evidence="1" key="1">
    <citation type="submission" date="2021-10" db="EMBL/GenBank/DDBJ databases">
        <title>Loktanella gaetbuli sp. nov., isolated from a tidal flat.</title>
        <authorList>
            <person name="Park S."/>
            <person name="Yoon J.-H."/>
        </authorList>
    </citation>
    <scope>NUCLEOTIDE SEQUENCE</scope>
    <source>
        <strain evidence="1">TSTF-M6</strain>
    </source>
</reference>
<accession>A0ABS8BS55</accession>